<keyword evidence="2" id="KW-1185">Reference proteome</keyword>
<dbReference type="RefSeq" id="WP_168297369.1">
    <property type="nucleotide sequence ID" value="NZ_CP071606.1"/>
</dbReference>
<sequence length="66" mass="7516">MITDRQASSEMRSITERYFRTTERQAPKMEPANLKLNAMSCETGAFLQLNAKRQESGRSVTDYGRG</sequence>
<proteinExistence type="predicted"/>
<dbReference type="GeneID" id="91151401"/>
<evidence type="ECO:0000313" key="1">
    <source>
        <dbReference type="EMBL" id="MET3755255.1"/>
    </source>
</evidence>
<reference evidence="1 2" key="1">
    <citation type="submission" date="2024-06" db="EMBL/GenBank/DDBJ databases">
        <title>Genomic Encyclopedia of Type Strains, Phase IV (KMG-IV): sequencing the most valuable type-strain genomes for metagenomic binning, comparative biology and taxonomic classification.</title>
        <authorList>
            <person name="Goeker M."/>
        </authorList>
    </citation>
    <scope>NUCLEOTIDE SEQUENCE [LARGE SCALE GENOMIC DNA]</scope>
    <source>
        <strain evidence="1 2">DSM 29288</strain>
    </source>
</reference>
<accession>A0ABV2MFL2</accession>
<protein>
    <submittedName>
        <fullName evidence="1">Uncharacterized protein</fullName>
    </submittedName>
</protein>
<evidence type="ECO:0000313" key="2">
    <source>
        <dbReference type="Proteomes" id="UP001549077"/>
    </source>
</evidence>
<organism evidence="1 2">
    <name type="scientific">Rhizobium binae</name>
    <dbReference type="NCBI Taxonomy" id="1138190"/>
    <lineage>
        <taxon>Bacteria</taxon>
        <taxon>Pseudomonadati</taxon>
        <taxon>Pseudomonadota</taxon>
        <taxon>Alphaproteobacteria</taxon>
        <taxon>Hyphomicrobiales</taxon>
        <taxon>Rhizobiaceae</taxon>
        <taxon>Rhizobium/Agrobacterium group</taxon>
        <taxon>Rhizobium</taxon>
    </lineage>
</organism>
<name>A0ABV2MFL2_9HYPH</name>
<dbReference type="Proteomes" id="UP001549077">
    <property type="component" value="Unassembled WGS sequence"/>
</dbReference>
<comment type="caution">
    <text evidence="1">The sequence shown here is derived from an EMBL/GenBank/DDBJ whole genome shotgun (WGS) entry which is preliminary data.</text>
</comment>
<dbReference type="EMBL" id="JBEPMY010000006">
    <property type="protein sequence ID" value="MET3755255.1"/>
    <property type="molecule type" value="Genomic_DNA"/>
</dbReference>
<gene>
    <name evidence="1" type="ORF">ABID08_002626</name>
</gene>